<keyword evidence="3" id="KW-1185">Reference proteome</keyword>
<feature type="region of interest" description="Disordered" evidence="1">
    <location>
        <begin position="212"/>
        <end position="268"/>
    </location>
</feature>
<gene>
    <name evidence="2" type="ORF">TBRA_LOCUS15674</name>
</gene>
<dbReference type="EMBL" id="CADCXV010001391">
    <property type="protein sequence ID" value="CAB0044086.1"/>
    <property type="molecule type" value="Genomic_DNA"/>
</dbReference>
<feature type="region of interest" description="Disordered" evidence="1">
    <location>
        <begin position="354"/>
        <end position="385"/>
    </location>
</feature>
<dbReference type="Proteomes" id="UP000479190">
    <property type="component" value="Unassembled WGS sequence"/>
</dbReference>
<sequence length="472" mass="51108">MSEISSLGWLTTWLTDPTPEQPAVGQPPATSPSGETSTTGANTQADRPSGSNDPAKEKPSSVPQARAGTPGEEAIRARREQACANMRVELRKLEEESREQKDEARRLIRKRKGAVEEAKKLRTEEEALRSSLQRLAKQRAELEETIRLTAGKIDFAIKHANHLDDEAAGARKFLAEQAQLGGKPAKPTQAKSASTTTSRPAMIAQIHGAIRREPPSAATPRAPRANQPPPQEPHPVVARRSSTPGRGPSCSREAEPIQRRGAEDLGGGAHHNTIYIHEEALIDSQRSLDELHINQPSVSSECEANANNIEIKNGMYESLKFNTIIMKEESSTVENLLDKPRFKGLASLTRVELAAKGDGQREQQVPESAHGDGKMSRSKSGSLLPLPTKIKSSPSMIATAITRNILGAPLGTTKDGPLPTLADFATGSVEEKWTRIEGLVKGLADFIESKGNLHKEIGWYTACLVQAVSAFK</sequence>
<name>A0A6H5J359_9HYME</name>
<feature type="compositionally biased region" description="Basic and acidic residues" evidence="1">
    <location>
        <begin position="252"/>
        <end position="263"/>
    </location>
</feature>
<evidence type="ECO:0000313" key="2">
    <source>
        <dbReference type="EMBL" id="CAB0044086.1"/>
    </source>
</evidence>
<organism evidence="2 3">
    <name type="scientific">Trichogramma brassicae</name>
    <dbReference type="NCBI Taxonomy" id="86971"/>
    <lineage>
        <taxon>Eukaryota</taxon>
        <taxon>Metazoa</taxon>
        <taxon>Ecdysozoa</taxon>
        <taxon>Arthropoda</taxon>
        <taxon>Hexapoda</taxon>
        <taxon>Insecta</taxon>
        <taxon>Pterygota</taxon>
        <taxon>Neoptera</taxon>
        <taxon>Endopterygota</taxon>
        <taxon>Hymenoptera</taxon>
        <taxon>Apocrita</taxon>
        <taxon>Proctotrupomorpha</taxon>
        <taxon>Chalcidoidea</taxon>
        <taxon>Trichogrammatidae</taxon>
        <taxon>Trichogramma</taxon>
    </lineage>
</organism>
<feature type="compositionally biased region" description="Polar residues" evidence="1">
    <location>
        <begin position="31"/>
        <end position="52"/>
    </location>
</feature>
<evidence type="ECO:0000256" key="1">
    <source>
        <dbReference type="SAM" id="MobiDB-lite"/>
    </source>
</evidence>
<feature type="compositionally biased region" description="Low complexity" evidence="1">
    <location>
        <begin position="215"/>
        <end position="225"/>
    </location>
</feature>
<feature type="compositionally biased region" description="Polar residues" evidence="1">
    <location>
        <begin position="189"/>
        <end position="199"/>
    </location>
</feature>
<protein>
    <submittedName>
        <fullName evidence="2">Uncharacterized protein</fullName>
    </submittedName>
</protein>
<dbReference type="AlphaFoldDB" id="A0A6H5J359"/>
<proteinExistence type="predicted"/>
<reference evidence="2 3" key="1">
    <citation type="submission" date="2020-02" db="EMBL/GenBank/DDBJ databases">
        <authorList>
            <person name="Ferguson B K."/>
        </authorList>
    </citation>
    <scope>NUCLEOTIDE SEQUENCE [LARGE SCALE GENOMIC DNA]</scope>
</reference>
<accession>A0A6H5J359</accession>
<evidence type="ECO:0000313" key="3">
    <source>
        <dbReference type="Proteomes" id="UP000479190"/>
    </source>
</evidence>
<feature type="region of interest" description="Disordered" evidence="1">
    <location>
        <begin position="178"/>
        <end position="199"/>
    </location>
</feature>
<feature type="compositionally biased region" description="Polar residues" evidence="1">
    <location>
        <begin position="1"/>
        <end position="15"/>
    </location>
</feature>
<feature type="region of interest" description="Disordered" evidence="1">
    <location>
        <begin position="1"/>
        <end position="80"/>
    </location>
</feature>
<feature type="region of interest" description="Disordered" evidence="1">
    <location>
        <begin position="92"/>
        <end position="119"/>
    </location>
</feature>
<feature type="compositionally biased region" description="Basic and acidic residues" evidence="1">
    <location>
        <begin position="92"/>
        <end position="106"/>
    </location>
</feature>